<evidence type="ECO:0000313" key="7">
    <source>
        <dbReference type="Proteomes" id="UP001310022"/>
    </source>
</evidence>
<evidence type="ECO:0000256" key="3">
    <source>
        <dbReference type="ARBA" id="ARBA00022989"/>
    </source>
</evidence>
<evidence type="ECO:0000256" key="4">
    <source>
        <dbReference type="ARBA" id="ARBA00023136"/>
    </source>
</evidence>
<feature type="transmembrane region" description="Helical" evidence="5">
    <location>
        <begin position="45"/>
        <end position="63"/>
    </location>
</feature>
<keyword evidence="4 5" id="KW-0472">Membrane</keyword>
<evidence type="ECO:0000256" key="5">
    <source>
        <dbReference type="RuleBase" id="RU363041"/>
    </source>
</evidence>
<comment type="similarity">
    <text evidence="5">Belongs to the 4-toluene sulfonate uptake permease (TSUP) (TC 2.A.102) family.</text>
</comment>
<sequence>MTLLTLALMAALFIGLTLGLIGGGGSILTVPVLTYLLGLGAREATAYSLFIVGMAASVGAYRFWRNGQVDFRQSLWLGIPALISVYFARAVVVPLIPEVLWEFESWVLTDDLAFMLVFAIVMVISSVAMIRGRGEQLATGPVHPFGLAFAGLFIGLLTGMLGAGGGFVIIPTLMFVGKLPVKKAMGTSLVIITINSLFGFLTDILNASNVTYQVDWALLLQFVALALVGILAGARLNKHVSGGKLKVLFGWFVLVMGLFILVERLQDTFSQAPENLELNQSFLHKK</sequence>
<dbReference type="AlphaFoldDB" id="A0AAN5APE3"/>
<comment type="caution">
    <text evidence="6">The sequence shown here is derived from an EMBL/GenBank/DDBJ whole genome shotgun (WGS) entry which is preliminary data.</text>
</comment>
<evidence type="ECO:0000256" key="2">
    <source>
        <dbReference type="ARBA" id="ARBA00022692"/>
    </source>
</evidence>
<accession>A0AAN5APE3</accession>
<feature type="transmembrane region" description="Helical" evidence="5">
    <location>
        <begin position="75"/>
        <end position="92"/>
    </location>
</feature>
<keyword evidence="5" id="KW-1003">Cell membrane</keyword>
<dbReference type="RefSeq" id="WP_060688968.1">
    <property type="nucleotide sequence ID" value="NZ_BQKE01000003.1"/>
</dbReference>
<dbReference type="Pfam" id="PF01925">
    <property type="entry name" value="TauE"/>
    <property type="match status" value="1"/>
</dbReference>
<dbReference type="GO" id="GO:0005886">
    <property type="term" value="C:plasma membrane"/>
    <property type="evidence" value="ECO:0007669"/>
    <property type="project" value="UniProtKB-SubCell"/>
</dbReference>
<dbReference type="PANTHER" id="PTHR43701">
    <property type="entry name" value="MEMBRANE TRANSPORTER PROTEIN MJ0441-RELATED"/>
    <property type="match status" value="1"/>
</dbReference>
<dbReference type="EMBL" id="BQKE01000003">
    <property type="protein sequence ID" value="GJM63748.1"/>
    <property type="molecule type" value="Genomic_DNA"/>
</dbReference>
<keyword evidence="3 5" id="KW-1133">Transmembrane helix</keyword>
<dbReference type="InterPro" id="IPR051598">
    <property type="entry name" value="TSUP/Inactive_protease-like"/>
</dbReference>
<protein>
    <recommendedName>
        <fullName evidence="5">Probable membrane transporter protein</fullName>
    </recommendedName>
</protein>
<gene>
    <name evidence="6" type="ORF">PEDI_43000</name>
</gene>
<keyword evidence="7" id="KW-1185">Reference proteome</keyword>
<reference evidence="6 7" key="1">
    <citation type="submission" date="2021-12" db="EMBL/GenBank/DDBJ databases">
        <title>Genome sequencing of bacteria with rrn-lacking chromosome and rrn-plasmid.</title>
        <authorList>
            <person name="Anda M."/>
            <person name="Iwasaki W."/>
        </authorList>
    </citation>
    <scope>NUCLEOTIDE SEQUENCE [LARGE SCALE GENOMIC DNA]</scope>
    <source>
        <strain evidence="6 7">NBRC 15940</strain>
    </source>
</reference>
<feature type="transmembrane region" description="Helical" evidence="5">
    <location>
        <begin position="248"/>
        <end position="265"/>
    </location>
</feature>
<proteinExistence type="inferred from homology"/>
<dbReference type="PANTHER" id="PTHR43701:SF2">
    <property type="entry name" value="MEMBRANE TRANSPORTER PROTEIN YJNA-RELATED"/>
    <property type="match status" value="1"/>
</dbReference>
<comment type="subcellular location">
    <subcellularLocation>
        <location evidence="5">Cell membrane</location>
        <topology evidence="5">Multi-pass membrane protein</topology>
    </subcellularLocation>
    <subcellularLocation>
        <location evidence="1">Membrane</location>
        <topology evidence="1">Multi-pass membrane protein</topology>
    </subcellularLocation>
</comment>
<dbReference type="Proteomes" id="UP001310022">
    <property type="component" value="Unassembled WGS sequence"/>
</dbReference>
<feature type="transmembrane region" description="Helical" evidence="5">
    <location>
        <begin position="185"/>
        <end position="205"/>
    </location>
</feature>
<organism evidence="6 7">
    <name type="scientific">Persicobacter diffluens</name>
    <dbReference type="NCBI Taxonomy" id="981"/>
    <lineage>
        <taxon>Bacteria</taxon>
        <taxon>Pseudomonadati</taxon>
        <taxon>Bacteroidota</taxon>
        <taxon>Cytophagia</taxon>
        <taxon>Cytophagales</taxon>
        <taxon>Persicobacteraceae</taxon>
        <taxon>Persicobacter</taxon>
    </lineage>
</organism>
<dbReference type="InterPro" id="IPR002781">
    <property type="entry name" value="TM_pro_TauE-like"/>
</dbReference>
<feature type="transmembrane region" description="Helical" evidence="5">
    <location>
        <begin position="217"/>
        <end position="236"/>
    </location>
</feature>
<feature type="transmembrane region" description="Helical" evidence="5">
    <location>
        <begin position="142"/>
        <end position="173"/>
    </location>
</feature>
<feature type="transmembrane region" description="Helical" evidence="5">
    <location>
        <begin position="112"/>
        <end position="130"/>
    </location>
</feature>
<evidence type="ECO:0000313" key="6">
    <source>
        <dbReference type="EMBL" id="GJM63748.1"/>
    </source>
</evidence>
<name>A0AAN5APE3_9BACT</name>
<keyword evidence="2 5" id="KW-0812">Transmembrane</keyword>
<evidence type="ECO:0000256" key="1">
    <source>
        <dbReference type="ARBA" id="ARBA00004141"/>
    </source>
</evidence>